<dbReference type="AlphaFoldDB" id="A0A5C4N512"/>
<keyword evidence="13" id="KW-1185">Reference proteome</keyword>
<dbReference type="GO" id="GO:0170057">
    <property type="term" value="F:RNA ligase (GTP) activity"/>
    <property type="evidence" value="ECO:0007669"/>
    <property type="project" value="UniProtKB-EC"/>
</dbReference>
<dbReference type="PANTHER" id="PTHR43749:SF2">
    <property type="entry name" value="RNA-SPLICING LIGASE RTCB"/>
    <property type="match status" value="1"/>
</dbReference>
<evidence type="ECO:0000256" key="4">
    <source>
        <dbReference type="ARBA" id="ARBA00022741"/>
    </source>
</evidence>
<feature type="binding site" evidence="11">
    <location>
        <position position="237"/>
    </location>
    <ligand>
        <name>Mn(2+)</name>
        <dbReference type="ChEBI" id="CHEBI:29035"/>
        <label>2</label>
    </ligand>
</feature>
<dbReference type="EC" id="6.5.1.8" evidence="1"/>
<keyword evidence="3 11" id="KW-0479">Metal-binding</keyword>
<dbReference type="EMBL" id="VDFU01000003">
    <property type="protein sequence ID" value="TNC51950.1"/>
    <property type="molecule type" value="Genomic_DNA"/>
</dbReference>
<dbReference type="GO" id="GO:0030145">
    <property type="term" value="F:manganese ion binding"/>
    <property type="evidence" value="ECO:0007669"/>
    <property type="project" value="TreeGrafter"/>
</dbReference>
<evidence type="ECO:0000256" key="6">
    <source>
        <dbReference type="ARBA" id="ARBA00023134"/>
    </source>
</evidence>
<dbReference type="InterPro" id="IPR001233">
    <property type="entry name" value="RtcB"/>
</dbReference>
<dbReference type="OrthoDB" id="9802323at2"/>
<accession>A0A5C4N512</accession>
<evidence type="ECO:0000256" key="2">
    <source>
        <dbReference type="ARBA" id="ARBA00022598"/>
    </source>
</evidence>
<gene>
    <name evidence="12" type="ORF">FHG66_03850</name>
</gene>
<dbReference type="GO" id="GO:0005525">
    <property type="term" value="F:GTP binding"/>
    <property type="evidence" value="ECO:0007669"/>
    <property type="project" value="UniProtKB-KW"/>
</dbReference>
<comment type="cofactor">
    <cofactor evidence="11">
        <name>Mn(2+)</name>
        <dbReference type="ChEBI" id="CHEBI:29035"/>
    </cofactor>
    <text evidence="11">Binds 2 manganese ions per subunit.</text>
</comment>
<dbReference type="Pfam" id="PF01139">
    <property type="entry name" value="RtcB"/>
    <property type="match status" value="1"/>
</dbReference>
<comment type="catalytic activity">
    <reaction evidence="8">
        <text>a 3'-end 3'-phospho-ribonucleotide-RNA + a 5'-end dephospho-ribonucleoside-RNA + GTP = a ribonucleotidyl-ribonucleotide-RNA + GMP + diphosphate</text>
        <dbReference type="Rhea" id="RHEA:68076"/>
        <dbReference type="Rhea" id="RHEA-COMP:10463"/>
        <dbReference type="Rhea" id="RHEA-COMP:13936"/>
        <dbReference type="Rhea" id="RHEA-COMP:17355"/>
        <dbReference type="ChEBI" id="CHEBI:33019"/>
        <dbReference type="ChEBI" id="CHEBI:37565"/>
        <dbReference type="ChEBI" id="CHEBI:58115"/>
        <dbReference type="ChEBI" id="CHEBI:83062"/>
        <dbReference type="ChEBI" id="CHEBI:138284"/>
        <dbReference type="ChEBI" id="CHEBI:173118"/>
        <dbReference type="EC" id="6.5.1.8"/>
    </reaction>
</comment>
<dbReference type="InterPro" id="IPR052915">
    <property type="entry name" value="RtcB-like"/>
</dbReference>
<keyword evidence="7 11" id="KW-0464">Manganese</keyword>
<evidence type="ECO:0000313" key="13">
    <source>
        <dbReference type="Proteomes" id="UP000305887"/>
    </source>
</evidence>
<feature type="binding site" evidence="11">
    <location>
        <position position="158"/>
    </location>
    <ligand>
        <name>Mn(2+)</name>
        <dbReference type="ChEBI" id="CHEBI:29035"/>
        <label>2</label>
    </ligand>
</feature>
<feature type="binding site" evidence="10">
    <location>
        <begin position="296"/>
        <end position="299"/>
    </location>
    <ligand>
        <name>GMP</name>
        <dbReference type="ChEBI" id="CHEBI:58115"/>
    </ligand>
</feature>
<feature type="active site" description="GMP-histidine intermediate" evidence="9">
    <location>
        <position position="296"/>
    </location>
</feature>
<comment type="caution">
    <text evidence="12">The sequence shown here is derived from an EMBL/GenBank/DDBJ whole genome shotgun (WGS) entry which is preliminary data.</text>
</comment>
<dbReference type="SUPFAM" id="SSF103365">
    <property type="entry name" value="Hypothetical protein PH1602"/>
    <property type="match status" value="1"/>
</dbReference>
<evidence type="ECO:0000256" key="7">
    <source>
        <dbReference type="ARBA" id="ARBA00023211"/>
    </source>
</evidence>
<feature type="binding site" evidence="11">
    <location>
        <position position="141"/>
    </location>
    <ligand>
        <name>Mn(2+)</name>
        <dbReference type="ChEBI" id="CHEBI:29035"/>
        <label>1</label>
    </ligand>
</feature>
<feature type="binding site" evidence="10">
    <location>
        <begin position="237"/>
        <end position="238"/>
    </location>
    <ligand>
        <name>GMP</name>
        <dbReference type="ChEBI" id="CHEBI:58115"/>
    </ligand>
</feature>
<feature type="binding site" evidence="11">
    <location>
        <position position="63"/>
    </location>
    <ligand>
        <name>Mn(2+)</name>
        <dbReference type="ChEBI" id="CHEBI:29035"/>
        <label>1</label>
    </ligand>
</feature>
<reference evidence="12 13" key="1">
    <citation type="submission" date="2019-06" db="EMBL/GenBank/DDBJ databases">
        <title>YIM 131921 draft genome.</title>
        <authorList>
            <person name="Jiang L."/>
        </authorList>
    </citation>
    <scope>NUCLEOTIDE SEQUENCE [LARGE SCALE GENOMIC DNA]</scope>
    <source>
        <strain evidence="12 13">YIM 131921</strain>
    </source>
</reference>
<evidence type="ECO:0000256" key="11">
    <source>
        <dbReference type="PIRSR" id="PIRSR601233-3"/>
    </source>
</evidence>
<keyword evidence="4 10" id="KW-0547">Nucleotide-binding</keyword>
<sequence length="390" mass="41955">MSAPLTIFGRHDDATLSQMDVCLKTGSAVAGVLCADGHLGYNHPIGGVVAYEDDLSISGVGYDIACGNKAVRLDTPFEAIAPRIPTILQDIARTVSFGLGRANAEKVDDPLFESDLWKAAGVRDLKRLARDQLGTVGGGNHYVDLFRDDEGFVWIGAHFGSRGLGHKITTKYLQIAKANGNMLAPPALLPADSDAGQGYLAGVELGGLYAYAGRNWVVEKVRRIIGGTVTDEIHNHHNFVWRERHGDRDLWVVRKGATPAFPGQRGFVGGSMGDDAVILRGVASPESTRALHSTVHGAGRVMSRSDAKGKLDRKTGRVLRPPRVDAEEMRLWLLRKGVTVVGGDLDEAPQAYRRLPDVLAEHAGTVEIEHVLHPIGVVMAAAGDVDPYKD</sequence>
<evidence type="ECO:0000256" key="5">
    <source>
        <dbReference type="ARBA" id="ARBA00022800"/>
    </source>
</evidence>
<dbReference type="RefSeq" id="WP_139075372.1">
    <property type="nucleotide sequence ID" value="NZ_VDFU01000003.1"/>
</dbReference>
<keyword evidence="5" id="KW-0692">RNA repair</keyword>
<evidence type="ECO:0000256" key="10">
    <source>
        <dbReference type="PIRSR" id="PIRSR601233-2"/>
    </source>
</evidence>
<name>A0A5C4N512_9RHOB</name>
<evidence type="ECO:0000256" key="8">
    <source>
        <dbReference type="ARBA" id="ARBA00047746"/>
    </source>
</evidence>
<protein>
    <recommendedName>
        <fullName evidence="1">3'-phosphate/5'-hydroxy nucleic acid ligase</fullName>
        <ecNumber evidence="1">6.5.1.8</ecNumber>
    </recommendedName>
</protein>
<dbReference type="GO" id="GO:0006396">
    <property type="term" value="P:RNA processing"/>
    <property type="evidence" value="ECO:0007669"/>
    <property type="project" value="InterPro"/>
</dbReference>
<dbReference type="GO" id="GO:0003909">
    <property type="term" value="F:DNA ligase activity"/>
    <property type="evidence" value="ECO:0007669"/>
    <property type="project" value="TreeGrafter"/>
</dbReference>
<dbReference type="GO" id="GO:0006281">
    <property type="term" value="P:DNA repair"/>
    <property type="evidence" value="ECO:0007669"/>
    <property type="project" value="TreeGrafter"/>
</dbReference>
<evidence type="ECO:0000256" key="3">
    <source>
        <dbReference type="ARBA" id="ARBA00022723"/>
    </source>
</evidence>
<dbReference type="InterPro" id="IPR036025">
    <property type="entry name" value="RtcB-like_sf"/>
</dbReference>
<feature type="binding site" evidence="10">
    <location>
        <begin position="269"/>
        <end position="272"/>
    </location>
    <ligand>
        <name>GMP</name>
        <dbReference type="ChEBI" id="CHEBI:58115"/>
    </ligand>
</feature>
<evidence type="ECO:0000256" key="1">
    <source>
        <dbReference type="ARBA" id="ARBA00012726"/>
    </source>
</evidence>
<keyword evidence="2" id="KW-0436">Ligase</keyword>
<keyword evidence="6 10" id="KW-0342">GTP-binding</keyword>
<evidence type="ECO:0000313" key="12">
    <source>
        <dbReference type="EMBL" id="TNC51950.1"/>
    </source>
</evidence>
<proteinExistence type="predicted"/>
<evidence type="ECO:0000256" key="9">
    <source>
        <dbReference type="PIRSR" id="PIRSR601233-1"/>
    </source>
</evidence>
<dbReference type="GO" id="GO:0042245">
    <property type="term" value="P:RNA repair"/>
    <property type="evidence" value="ECO:0007669"/>
    <property type="project" value="UniProtKB-KW"/>
</dbReference>
<dbReference type="Gene3D" id="3.90.1860.10">
    <property type="entry name" value="tRNA-splicing ligase RtcB"/>
    <property type="match status" value="1"/>
</dbReference>
<organism evidence="12 13">
    <name type="scientific">Rubellimicrobium rubrum</name>
    <dbReference type="NCBI Taxonomy" id="2585369"/>
    <lineage>
        <taxon>Bacteria</taxon>
        <taxon>Pseudomonadati</taxon>
        <taxon>Pseudomonadota</taxon>
        <taxon>Alphaproteobacteria</taxon>
        <taxon>Rhodobacterales</taxon>
        <taxon>Roseobacteraceae</taxon>
        <taxon>Rubellimicrobium</taxon>
    </lineage>
</organism>
<dbReference type="PANTHER" id="PTHR43749">
    <property type="entry name" value="RNA-SPLICING LIGASE RTCB"/>
    <property type="match status" value="1"/>
</dbReference>
<dbReference type="Proteomes" id="UP000305887">
    <property type="component" value="Unassembled WGS sequence"/>
</dbReference>